<reference evidence="7 8" key="1">
    <citation type="journal article" date="2017" name="G3 (Bethesda)">
        <title>The Physical Genome Mapping of Anopheles albimanus Corrected Scaffold Misassemblies and Identified Interarm Rearrangements in Genus Anopheles.</title>
        <authorList>
            <person name="Artemov G.N."/>
            <person name="Peery A.N."/>
            <person name="Jiang X."/>
            <person name="Tu Z."/>
            <person name="Stegniy V.N."/>
            <person name="Sharakhova M.V."/>
            <person name="Sharakhov I.V."/>
        </authorList>
    </citation>
    <scope>NUCLEOTIDE SEQUENCE [LARGE SCALE GENOMIC DNA]</scope>
    <source>
        <strain evidence="7 8">ALBI9_A</strain>
    </source>
</reference>
<name>A0A182F7A0_ANOAL</name>
<organism evidence="7 8">
    <name type="scientific">Anopheles albimanus</name>
    <name type="common">New world malaria mosquito</name>
    <dbReference type="NCBI Taxonomy" id="7167"/>
    <lineage>
        <taxon>Eukaryota</taxon>
        <taxon>Metazoa</taxon>
        <taxon>Ecdysozoa</taxon>
        <taxon>Arthropoda</taxon>
        <taxon>Hexapoda</taxon>
        <taxon>Insecta</taxon>
        <taxon>Pterygota</taxon>
        <taxon>Neoptera</taxon>
        <taxon>Endopterygota</taxon>
        <taxon>Diptera</taxon>
        <taxon>Nematocera</taxon>
        <taxon>Culicoidea</taxon>
        <taxon>Culicidae</taxon>
        <taxon>Anophelinae</taxon>
        <taxon>Anopheles</taxon>
    </lineage>
</organism>
<dbReference type="Pfam" id="PF04117">
    <property type="entry name" value="Mpv17_PMP22"/>
    <property type="match status" value="1"/>
</dbReference>
<dbReference type="GO" id="GO:0005739">
    <property type="term" value="C:mitochondrion"/>
    <property type="evidence" value="ECO:0007669"/>
    <property type="project" value="TreeGrafter"/>
</dbReference>
<evidence type="ECO:0000256" key="2">
    <source>
        <dbReference type="ARBA" id="ARBA00006824"/>
    </source>
</evidence>
<evidence type="ECO:0000256" key="5">
    <source>
        <dbReference type="ARBA" id="ARBA00023136"/>
    </source>
</evidence>
<accession>A0A182F7A0</accession>
<evidence type="ECO:0000256" key="1">
    <source>
        <dbReference type="ARBA" id="ARBA00004141"/>
    </source>
</evidence>
<keyword evidence="4 6" id="KW-1133">Transmembrane helix</keyword>
<keyword evidence="8" id="KW-1185">Reference proteome</keyword>
<dbReference type="EnsemblMetazoa" id="AALB002359-RA">
    <property type="protein sequence ID" value="AALB002359-PA"/>
    <property type="gene ID" value="AALB002359"/>
</dbReference>
<dbReference type="PANTHER" id="PTHR11266">
    <property type="entry name" value="PEROXISOMAL MEMBRANE PROTEIN 2, PXMP2 MPV17"/>
    <property type="match status" value="1"/>
</dbReference>
<reference evidence="7" key="2">
    <citation type="submission" date="2022-08" db="UniProtKB">
        <authorList>
            <consortium name="EnsemblMetazoa"/>
        </authorList>
    </citation>
    <scope>IDENTIFICATION</scope>
    <source>
        <strain evidence="7">STECLA/ALBI9_A</strain>
    </source>
</reference>
<protein>
    <recommendedName>
        <fullName evidence="9">Mpv17-like protein 2</fullName>
    </recommendedName>
</protein>
<evidence type="ECO:0000313" key="8">
    <source>
        <dbReference type="Proteomes" id="UP000069272"/>
    </source>
</evidence>
<comment type="subcellular location">
    <subcellularLocation>
        <location evidence="1">Membrane</location>
        <topology evidence="1">Multi-pass membrane protein</topology>
    </subcellularLocation>
</comment>
<dbReference type="STRING" id="7167.A0A182F7A0"/>
<dbReference type="GO" id="GO:0016020">
    <property type="term" value="C:membrane"/>
    <property type="evidence" value="ECO:0007669"/>
    <property type="project" value="UniProtKB-SubCell"/>
</dbReference>
<keyword evidence="5 6" id="KW-0472">Membrane</keyword>
<keyword evidence="3 6" id="KW-0812">Transmembrane</keyword>
<comment type="similarity">
    <text evidence="2 6">Belongs to the peroxisomal membrane protein PXMP2/4 family.</text>
</comment>
<dbReference type="VEuPathDB" id="VectorBase:AALB20_030472"/>
<dbReference type="GO" id="GO:0061668">
    <property type="term" value="P:mitochondrial ribosome assembly"/>
    <property type="evidence" value="ECO:0007669"/>
    <property type="project" value="TreeGrafter"/>
</dbReference>
<dbReference type="VEuPathDB" id="VectorBase:AALB002359"/>
<dbReference type="PANTHER" id="PTHR11266:SF8">
    <property type="entry name" value="MPV17-LIKE PROTEIN 2"/>
    <property type="match status" value="1"/>
</dbReference>
<dbReference type="InterPro" id="IPR007248">
    <property type="entry name" value="Mpv17_PMP22"/>
</dbReference>
<dbReference type="AlphaFoldDB" id="A0A182F7A0"/>
<evidence type="ECO:0000256" key="4">
    <source>
        <dbReference type="ARBA" id="ARBA00022989"/>
    </source>
</evidence>
<sequence length="207" mass="23808">MSGAIVSWLRSATKTAFSRKYLLLTNVTISISLSGVGDIIEQHYEIYTKQQTAWDRQRTRNMSISGMTVGVFCHNWYNFMDRRFPGRTLGLVLKKVIIDQTVASPIVIFLFFATLGMLKRSSWDDMCEEMRDKFLRLYTAEWVVWPPAQIVNFYLLPNKYRVLYDNTISLGYDVYTSYVINDDSTKDKDDTNQGDGTGGKNDRGTSQ</sequence>
<evidence type="ECO:0000256" key="3">
    <source>
        <dbReference type="ARBA" id="ARBA00022692"/>
    </source>
</evidence>
<feature type="transmembrane region" description="Helical" evidence="6">
    <location>
        <begin position="20"/>
        <end position="40"/>
    </location>
</feature>
<evidence type="ECO:0000313" key="7">
    <source>
        <dbReference type="EnsemblMetazoa" id="AALB002359-PA"/>
    </source>
</evidence>
<dbReference type="Proteomes" id="UP000069272">
    <property type="component" value="Chromosome 2R"/>
</dbReference>
<evidence type="ECO:0008006" key="9">
    <source>
        <dbReference type="Google" id="ProtNLM"/>
    </source>
</evidence>
<evidence type="ECO:0000256" key="6">
    <source>
        <dbReference type="RuleBase" id="RU363053"/>
    </source>
</evidence>
<proteinExistence type="inferred from homology"/>
<feature type="transmembrane region" description="Helical" evidence="6">
    <location>
        <begin position="97"/>
        <end position="118"/>
    </location>
</feature>